<dbReference type="PRINTS" id="PR00019">
    <property type="entry name" value="LEURICHRPT"/>
</dbReference>
<dbReference type="PANTHER" id="PTHR48009:SF4">
    <property type="entry name" value="LEUCINE-RICH REPEAT (LRR) FAMILY PROTEIN"/>
    <property type="match status" value="1"/>
</dbReference>
<dbReference type="Proteomes" id="UP000029120">
    <property type="component" value="Unassembled WGS sequence"/>
</dbReference>
<evidence type="ECO:0000313" key="2">
    <source>
        <dbReference type="Proteomes" id="UP000029120"/>
    </source>
</evidence>
<dbReference type="InterPro" id="IPR053213">
    <property type="entry name" value="RLP29"/>
</dbReference>
<dbReference type="InterPro" id="IPR032675">
    <property type="entry name" value="LRR_dom_sf"/>
</dbReference>
<dbReference type="Gene3D" id="3.80.10.10">
    <property type="entry name" value="Ribonuclease Inhibitor"/>
    <property type="match status" value="1"/>
</dbReference>
<sequence>YKSFQKLEKLRTLDLSTNRLNNSVLPFLNAARSLRALNLRNNELKGFFPPNGLINLRELEALDLSQNSINDVEAADGFKKAKYLSLNRLSEAARLKGLENLVELKVLSLAANGFN</sequence>
<gene>
    <name evidence="1" type="ORF">AALP_AAs75017U000100</name>
</gene>
<dbReference type="PROSITE" id="PS51450">
    <property type="entry name" value="LRR"/>
    <property type="match status" value="2"/>
</dbReference>
<feature type="non-terminal residue" evidence="1">
    <location>
        <position position="115"/>
    </location>
</feature>
<dbReference type="PANTHER" id="PTHR48009">
    <property type="entry name" value="LEUCINE-RICH REPEAT (LRR) FAMILY PROTEIN"/>
    <property type="match status" value="1"/>
</dbReference>
<name>A0A087FX40_ARAAL</name>
<dbReference type="EMBL" id="KL991539">
    <property type="protein sequence ID" value="KFK22192.1"/>
    <property type="molecule type" value="Genomic_DNA"/>
</dbReference>
<dbReference type="AlphaFoldDB" id="A0A087FX40"/>
<protein>
    <submittedName>
        <fullName evidence="1">Uncharacterized protein</fullName>
    </submittedName>
</protein>
<dbReference type="SUPFAM" id="SSF52058">
    <property type="entry name" value="L domain-like"/>
    <property type="match status" value="1"/>
</dbReference>
<proteinExistence type="predicted"/>
<organism evidence="1 2">
    <name type="scientific">Arabis alpina</name>
    <name type="common">Alpine rock-cress</name>
    <dbReference type="NCBI Taxonomy" id="50452"/>
    <lineage>
        <taxon>Eukaryota</taxon>
        <taxon>Viridiplantae</taxon>
        <taxon>Streptophyta</taxon>
        <taxon>Embryophyta</taxon>
        <taxon>Tracheophyta</taxon>
        <taxon>Spermatophyta</taxon>
        <taxon>Magnoliopsida</taxon>
        <taxon>eudicotyledons</taxon>
        <taxon>Gunneridae</taxon>
        <taxon>Pentapetalae</taxon>
        <taxon>rosids</taxon>
        <taxon>malvids</taxon>
        <taxon>Brassicales</taxon>
        <taxon>Brassicaceae</taxon>
        <taxon>Arabideae</taxon>
        <taxon>Arabis</taxon>
    </lineage>
</organism>
<dbReference type="InterPro" id="IPR001611">
    <property type="entry name" value="Leu-rich_rpt"/>
</dbReference>
<evidence type="ECO:0000313" key="1">
    <source>
        <dbReference type="EMBL" id="KFK22192.1"/>
    </source>
</evidence>
<feature type="non-terminal residue" evidence="1">
    <location>
        <position position="1"/>
    </location>
</feature>
<dbReference type="OrthoDB" id="1728874at2759"/>
<keyword evidence="2" id="KW-1185">Reference proteome</keyword>
<reference evidence="2" key="1">
    <citation type="journal article" date="2015" name="Nat. Plants">
        <title>Genome expansion of Arabis alpina linked with retrotransposition and reduced symmetric DNA methylation.</title>
        <authorList>
            <person name="Willing E.M."/>
            <person name="Rawat V."/>
            <person name="Mandakova T."/>
            <person name="Maumus F."/>
            <person name="James G.V."/>
            <person name="Nordstroem K.J."/>
            <person name="Becker C."/>
            <person name="Warthmann N."/>
            <person name="Chica C."/>
            <person name="Szarzynska B."/>
            <person name="Zytnicki M."/>
            <person name="Albani M.C."/>
            <person name="Kiefer C."/>
            <person name="Bergonzi S."/>
            <person name="Castaings L."/>
            <person name="Mateos J.L."/>
            <person name="Berns M.C."/>
            <person name="Bujdoso N."/>
            <person name="Piofczyk T."/>
            <person name="de Lorenzo L."/>
            <person name="Barrero-Sicilia C."/>
            <person name="Mateos I."/>
            <person name="Piednoel M."/>
            <person name="Hagmann J."/>
            <person name="Chen-Min-Tao R."/>
            <person name="Iglesias-Fernandez R."/>
            <person name="Schuster S.C."/>
            <person name="Alonso-Blanco C."/>
            <person name="Roudier F."/>
            <person name="Carbonero P."/>
            <person name="Paz-Ares J."/>
            <person name="Davis S.J."/>
            <person name="Pecinka A."/>
            <person name="Quesneville H."/>
            <person name="Colot V."/>
            <person name="Lysak M.A."/>
            <person name="Weigel D."/>
            <person name="Coupland G."/>
            <person name="Schneeberger K."/>
        </authorList>
    </citation>
    <scope>NUCLEOTIDE SEQUENCE [LARGE SCALE GENOMIC DNA]</scope>
    <source>
        <strain evidence="2">cv. Pajares</strain>
    </source>
</reference>
<dbReference type="Pfam" id="PF00560">
    <property type="entry name" value="LRR_1"/>
    <property type="match status" value="2"/>
</dbReference>
<accession>A0A087FX40</accession>
<dbReference type="Gramene" id="KFK22192">
    <property type="protein sequence ID" value="KFK22192"/>
    <property type="gene ID" value="AALP_AAs75017U000100"/>
</dbReference>
<dbReference type="eggNOG" id="KOG0619">
    <property type="taxonomic scope" value="Eukaryota"/>
</dbReference>